<sequence>MNDPELSTTSSGRTWPRWAPAAVVLLGAVSLPLVVFQPLAAVLTAAGAMIAGTLGARSHHGRDRQLYLTGAALGVVTWLLLALAALGLFTASQTSPQAPSPPQPVPSPPVSSPAG</sequence>
<dbReference type="EMBL" id="BAAALN010000007">
    <property type="protein sequence ID" value="GAA1242693.1"/>
    <property type="molecule type" value="Genomic_DNA"/>
</dbReference>
<proteinExistence type="predicted"/>
<dbReference type="RefSeq" id="WP_253864559.1">
    <property type="nucleotide sequence ID" value="NZ_BAAALN010000007.1"/>
</dbReference>
<dbReference type="Proteomes" id="UP001500653">
    <property type="component" value="Unassembled WGS sequence"/>
</dbReference>
<evidence type="ECO:0008006" key="5">
    <source>
        <dbReference type="Google" id="ProtNLM"/>
    </source>
</evidence>
<keyword evidence="2" id="KW-0812">Transmembrane</keyword>
<feature type="region of interest" description="Disordered" evidence="1">
    <location>
        <begin position="93"/>
        <end position="115"/>
    </location>
</feature>
<reference evidence="3 4" key="1">
    <citation type="journal article" date="2019" name="Int. J. Syst. Evol. Microbiol.">
        <title>The Global Catalogue of Microorganisms (GCM) 10K type strain sequencing project: providing services to taxonomists for standard genome sequencing and annotation.</title>
        <authorList>
            <consortium name="The Broad Institute Genomics Platform"/>
            <consortium name="The Broad Institute Genome Sequencing Center for Infectious Disease"/>
            <person name="Wu L."/>
            <person name="Ma J."/>
        </authorList>
    </citation>
    <scope>NUCLEOTIDE SEQUENCE [LARGE SCALE GENOMIC DNA]</scope>
    <source>
        <strain evidence="3 4">JCM 13023</strain>
    </source>
</reference>
<keyword evidence="4" id="KW-1185">Reference proteome</keyword>
<evidence type="ECO:0000313" key="4">
    <source>
        <dbReference type="Proteomes" id="UP001500653"/>
    </source>
</evidence>
<protein>
    <recommendedName>
        <fullName evidence="5">DUF4190 domain-containing protein</fullName>
    </recommendedName>
</protein>
<evidence type="ECO:0000313" key="3">
    <source>
        <dbReference type="EMBL" id="GAA1242693.1"/>
    </source>
</evidence>
<comment type="caution">
    <text evidence="3">The sequence shown here is derived from an EMBL/GenBank/DDBJ whole genome shotgun (WGS) entry which is preliminary data.</text>
</comment>
<feature type="transmembrane region" description="Helical" evidence="2">
    <location>
        <begin position="21"/>
        <end position="54"/>
    </location>
</feature>
<name>A0ABN1WB09_9PSEU</name>
<keyword evidence="2" id="KW-1133">Transmembrane helix</keyword>
<evidence type="ECO:0000256" key="1">
    <source>
        <dbReference type="SAM" id="MobiDB-lite"/>
    </source>
</evidence>
<accession>A0ABN1WB09</accession>
<evidence type="ECO:0000256" key="2">
    <source>
        <dbReference type="SAM" id="Phobius"/>
    </source>
</evidence>
<feature type="compositionally biased region" description="Pro residues" evidence="1">
    <location>
        <begin position="98"/>
        <end position="115"/>
    </location>
</feature>
<keyword evidence="2" id="KW-0472">Membrane</keyword>
<gene>
    <name evidence="3" type="ORF">GCM10009676_30190</name>
</gene>
<organism evidence="3 4">
    <name type="scientific">Prauserella halophila</name>
    <dbReference type="NCBI Taxonomy" id="185641"/>
    <lineage>
        <taxon>Bacteria</taxon>
        <taxon>Bacillati</taxon>
        <taxon>Actinomycetota</taxon>
        <taxon>Actinomycetes</taxon>
        <taxon>Pseudonocardiales</taxon>
        <taxon>Pseudonocardiaceae</taxon>
        <taxon>Prauserella</taxon>
    </lineage>
</organism>
<feature type="transmembrane region" description="Helical" evidence="2">
    <location>
        <begin position="66"/>
        <end position="89"/>
    </location>
</feature>